<dbReference type="EMBL" id="PNIQ01000954">
    <property type="protein sequence ID" value="PMP75197.1"/>
    <property type="molecule type" value="Genomic_DNA"/>
</dbReference>
<reference evidence="1 2" key="1">
    <citation type="submission" date="2018-01" db="EMBL/GenBank/DDBJ databases">
        <title>Metagenomic assembled genomes from two thermal pools in the Uzon Caldera, Kamchatka, Russia.</title>
        <authorList>
            <person name="Wilkins L."/>
            <person name="Ettinger C."/>
        </authorList>
    </citation>
    <scope>NUCLEOTIDE SEQUENCE [LARGE SCALE GENOMIC DNA]</scope>
    <source>
        <strain evidence="1">ZAV-02</strain>
    </source>
</reference>
<dbReference type="InterPro" id="IPR019734">
    <property type="entry name" value="TPR_rpt"/>
</dbReference>
<evidence type="ECO:0000313" key="2">
    <source>
        <dbReference type="Proteomes" id="UP000243376"/>
    </source>
</evidence>
<dbReference type="AlphaFoldDB" id="A0A2J6WWB7"/>
<comment type="caution">
    <text evidence="1">The sequence shown here is derived from an EMBL/GenBank/DDBJ whole genome shotgun (WGS) entry which is preliminary data.</text>
</comment>
<dbReference type="InterPro" id="IPR011990">
    <property type="entry name" value="TPR-like_helical_dom_sf"/>
</dbReference>
<sequence>AAALAAWPEAAEFYLKALDGVLPTQRSTVLRKLGYARLYAGAAGLATEAFREAMGVALTPHEAVVARLALAHALIPQGRYADVITLVSQIDPDIDPRQRAEALFLWGTALSLEGADLGAATERLMMAEAVLRACPTAEAAALAQVSFELGNIAAQQGDLTTAIARYEMAQQVADEAGDSALTWRVLARNNQAYHRLLLGEITAAESLITAALSLAEEGGLLSVMPYLLSTAGDLETATARFQQGLALATQFSIPERVAGITANLGLVALQHGDTTCAVHYLSTALAQADTLGARHLGAQIRVWLAPLLPPTEARIRLAEAQAIAEAGGRQRLLAAIAQVRAALSNQATVPR</sequence>
<feature type="non-terminal residue" evidence="1">
    <location>
        <position position="1"/>
    </location>
</feature>
<accession>A0A2J6WWB7</accession>
<dbReference type="Proteomes" id="UP000243376">
    <property type="component" value="Unassembled WGS sequence"/>
</dbReference>
<name>A0A2J6WWB7_9CHLR</name>
<gene>
    <name evidence="1" type="ORF">C0184_14225</name>
</gene>
<protein>
    <submittedName>
        <fullName evidence="1">Transcriptional regulator</fullName>
    </submittedName>
</protein>
<evidence type="ECO:0000313" key="1">
    <source>
        <dbReference type="EMBL" id="PMP75197.1"/>
    </source>
</evidence>
<dbReference type="SUPFAM" id="SSF48452">
    <property type="entry name" value="TPR-like"/>
    <property type="match status" value="1"/>
</dbReference>
<dbReference type="Gene3D" id="1.25.40.10">
    <property type="entry name" value="Tetratricopeptide repeat domain"/>
    <property type="match status" value="3"/>
</dbReference>
<organism evidence="1 2">
    <name type="scientific">Chloroflexus aggregans</name>
    <dbReference type="NCBI Taxonomy" id="152260"/>
    <lineage>
        <taxon>Bacteria</taxon>
        <taxon>Bacillati</taxon>
        <taxon>Chloroflexota</taxon>
        <taxon>Chloroflexia</taxon>
        <taxon>Chloroflexales</taxon>
        <taxon>Chloroflexineae</taxon>
        <taxon>Chloroflexaceae</taxon>
        <taxon>Chloroflexus</taxon>
    </lineage>
</organism>
<proteinExistence type="predicted"/>
<dbReference type="SMART" id="SM00028">
    <property type="entry name" value="TPR"/>
    <property type="match status" value="3"/>
</dbReference>